<dbReference type="KEGG" id="bbet:F8237_17150"/>
<evidence type="ECO:0000256" key="1">
    <source>
        <dbReference type="ARBA" id="ARBA00001933"/>
    </source>
</evidence>
<accession>A0A5P6P6R6</accession>
<dbReference type="InterPro" id="IPR001926">
    <property type="entry name" value="TrpB-like_PALP"/>
</dbReference>
<dbReference type="HAMAP" id="MF_00868">
    <property type="entry name" value="Cds1"/>
    <property type="match status" value="1"/>
</dbReference>
<comment type="function">
    <text evidence="7">A cysteine desulfhydrase that generates hydrogen sulfide, H(2)S. The H(2)S produced by this enzyme may modulate central metabolism.</text>
</comment>
<keyword evidence="3 7" id="KW-0963">Cytoplasm</keyword>
<dbReference type="InterPro" id="IPR036052">
    <property type="entry name" value="TrpB-like_PALP_sf"/>
</dbReference>
<evidence type="ECO:0000259" key="8">
    <source>
        <dbReference type="Pfam" id="PF00291"/>
    </source>
</evidence>
<dbReference type="PANTHER" id="PTHR10314">
    <property type="entry name" value="CYSTATHIONINE BETA-SYNTHASE"/>
    <property type="match status" value="1"/>
</dbReference>
<keyword evidence="5 7" id="KW-0456">Lyase</keyword>
<evidence type="ECO:0000313" key="9">
    <source>
        <dbReference type="EMBL" id="QFI73981.1"/>
    </source>
</evidence>
<dbReference type="InterPro" id="IPR047586">
    <property type="entry name" value="Cds1"/>
</dbReference>
<name>A0A5P6P6R6_9BRAD</name>
<dbReference type="GO" id="GO:0030170">
    <property type="term" value="F:pyridoxal phosphate binding"/>
    <property type="evidence" value="ECO:0007669"/>
    <property type="project" value="UniProtKB-UniRule"/>
</dbReference>
<proteinExistence type="inferred from homology"/>
<dbReference type="GO" id="GO:0019450">
    <property type="term" value="P:L-cysteine catabolic process to pyruvate"/>
    <property type="evidence" value="ECO:0007669"/>
    <property type="project" value="UniProtKB-UniRule"/>
</dbReference>
<dbReference type="Pfam" id="PF00291">
    <property type="entry name" value="PALP"/>
    <property type="match status" value="1"/>
</dbReference>
<dbReference type="FunFam" id="3.40.50.1100:FF:000015">
    <property type="entry name" value="Cysteine synthase B"/>
    <property type="match status" value="1"/>
</dbReference>
<dbReference type="Gene3D" id="3.40.50.1100">
    <property type="match status" value="2"/>
</dbReference>
<organism evidence="9 10">
    <name type="scientific">Bradyrhizobium betae</name>
    <dbReference type="NCBI Taxonomy" id="244734"/>
    <lineage>
        <taxon>Bacteria</taxon>
        <taxon>Pseudomonadati</taxon>
        <taxon>Pseudomonadota</taxon>
        <taxon>Alphaproteobacteria</taxon>
        <taxon>Hyphomicrobiales</taxon>
        <taxon>Nitrobacteraceae</taxon>
        <taxon>Bradyrhizobium</taxon>
    </lineage>
</organism>
<comment type="similarity">
    <text evidence="7">Belongs to the cysteine synthase/cystathionine beta-synthase family. Cds1 subfamily.</text>
</comment>
<sequence length="386" mass="42342">MQPLPFRPHDPATPAYRRGWVDEAVAAIEADQCRTADTHLIRLFVPALSGIDLYLKDESTHPTGSLKHRLARSLFLYALCNGHIREGTPVVEASSGSTAVSEAYFAEMIGVPFYAVMPRTTSEEKIAAIKHYGGNCHLIDDGRALYAEAAKLAARLGGHYMDQFTFAERATDWRGNNNIAESIFTQLKGERRPLPDWIVMGAGTGGTSATIGRYLRYRQYPTRLCVADVENSAFFDCFRSQDRSHVCERPSLIEGVGRPRCEPSFVPGVVDRMMKIPDAATIAAMNVLSRRLRRAVGGSTGTNFLALCRLASEMLKANTTGSLVTLICDSGERYRQTYYEASWLAARGLDPAPFEAALASFLDTGQPLALTVEDVVNPQRARSVGA</sequence>
<dbReference type="AlphaFoldDB" id="A0A5P6P6R6"/>
<keyword evidence="4 7" id="KW-0663">Pyridoxal phosphate</keyword>
<dbReference type="Proteomes" id="UP000325641">
    <property type="component" value="Chromosome"/>
</dbReference>
<dbReference type="GO" id="GO:0016829">
    <property type="term" value="F:lyase activity"/>
    <property type="evidence" value="ECO:0007669"/>
    <property type="project" value="UniProtKB-KW"/>
</dbReference>
<dbReference type="EC" id="4.4.1.1" evidence="7"/>
<comment type="catalytic activity">
    <reaction evidence="7">
        <text>L-cysteine + H2O = hydrogen sulfide + pyruvate + NH4(+) + H(+)</text>
        <dbReference type="Rhea" id="RHEA:24931"/>
        <dbReference type="ChEBI" id="CHEBI:15361"/>
        <dbReference type="ChEBI" id="CHEBI:15377"/>
        <dbReference type="ChEBI" id="CHEBI:15378"/>
        <dbReference type="ChEBI" id="CHEBI:28938"/>
        <dbReference type="ChEBI" id="CHEBI:29919"/>
        <dbReference type="ChEBI" id="CHEBI:35235"/>
        <dbReference type="EC" id="4.4.1.1"/>
    </reaction>
</comment>
<comment type="cofactor">
    <cofactor evidence="1 7">
        <name>pyridoxal 5'-phosphate</name>
        <dbReference type="ChEBI" id="CHEBI:597326"/>
    </cofactor>
</comment>
<evidence type="ECO:0000256" key="7">
    <source>
        <dbReference type="HAMAP-Rule" id="MF_00868"/>
    </source>
</evidence>
<dbReference type="EMBL" id="CP044543">
    <property type="protein sequence ID" value="QFI73981.1"/>
    <property type="molecule type" value="Genomic_DNA"/>
</dbReference>
<comment type="function">
    <text evidence="6">A cysteine desulfhydrase that generates hydrogen sulfide, H(2)S. The H(2)S produced by this enzyme stimulates respiration in M.tuberculosis, mediated primarily via cytochrome bd with a lesser contribution from cytochrome bc1/aa3. H(2)S modulates the balance between respiration and glycolysis, and also contributes to redox homeostasis. Probably eliminates toxic levels of Cys (which can induce oxidative stress).</text>
</comment>
<reference evidence="10" key="1">
    <citation type="submission" date="2019-10" db="EMBL/GenBank/DDBJ databases">
        <title>Complete Genome Sequence of Bradyrhizobium betae type strain PL7HG1T.</title>
        <authorList>
            <person name="Bromfield E.S.P."/>
            <person name="Cloutier S."/>
        </authorList>
    </citation>
    <scope>NUCLEOTIDE SEQUENCE [LARGE SCALE GENOMIC DNA]</scope>
    <source>
        <strain evidence="10">PL7HG1</strain>
    </source>
</reference>
<feature type="domain" description="Tryptophan synthase beta chain-like PALP" evidence="8">
    <location>
        <begin position="38"/>
        <end position="317"/>
    </location>
</feature>
<evidence type="ECO:0000256" key="3">
    <source>
        <dbReference type="ARBA" id="ARBA00022490"/>
    </source>
</evidence>
<evidence type="ECO:0000313" key="10">
    <source>
        <dbReference type="Proteomes" id="UP000325641"/>
    </source>
</evidence>
<dbReference type="RefSeq" id="WP_151646446.1">
    <property type="nucleotide sequence ID" value="NZ_CP044543.1"/>
</dbReference>
<evidence type="ECO:0000256" key="4">
    <source>
        <dbReference type="ARBA" id="ARBA00022898"/>
    </source>
</evidence>
<dbReference type="SUPFAM" id="SSF53686">
    <property type="entry name" value="Tryptophan synthase beta subunit-like PLP-dependent enzymes"/>
    <property type="match status" value="1"/>
</dbReference>
<gene>
    <name evidence="7" type="primary">cds1</name>
    <name evidence="9" type="ORF">F8237_17150</name>
</gene>
<evidence type="ECO:0000256" key="5">
    <source>
        <dbReference type="ARBA" id="ARBA00023239"/>
    </source>
</evidence>
<comment type="subcellular location">
    <subcellularLocation>
        <location evidence="2">Cytoplasm</location>
    </subcellularLocation>
</comment>
<feature type="modified residue" description="N6-(pyridoxal phosphate)lysine" evidence="7">
    <location>
        <position position="67"/>
    </location>
</feature>
<evidence type="ECO:0000256" key="2">
    <source>
        <dbReference type="ARBA" id="ARBA00004496"/>
    </source>
</evidence>
<dbReference type="InterPro" id="IPR050214">
    <property type="entry name" value="Cys_Synth/Cystath_Beta-Synth"/>
</dbReference>
<evidence type="ECO:0000256" key="6">
    <source>
        <dbReference type="ARBA" id="ARBA00055251"/>
    </source>
</evidence>
<dbReference type="OrthoDB" id="7624112at2"/>
<protein>
    <recommendedName>
        <fullName evidence="7">L-cysteine desulfhydrase Cds1</fullName>
        <ecNumber evidence="7">4.4.1.1</ecNumber>
    </recommendedName>
</protein>
<dbReference type="GO" id="GO:0005737">
    <property type="term" value="C:cytoplasm"/>
    <property type="evidence" value="ECO:0007669"/>
    <property type="project" value="UniProtKB-SubCell"/>
</dbReference>